<dbReference type="Proteomes" id="UP000322667">
    <property type="component" value="Chromosome A11"/>
</dbReference>
<keyword evidence="1" id="KW-1133">Transmembrane helix</keyword>
<proteinExistence type="predicted"/>
<gene>
    <name evidence="2" type="ORF">ES332_A11G234400v1</name>
</gene>
<reference evidence="2 3" key="1">
    <citation type="submission" date="2019-07" db="EMBL/GenBank/DDBJ databases">
        <title>WGS assembly of Gossypium tomentosum.</title>
        <authorList>
            <person name="Chen Z.J."/>
            <person name="Sreedasyam A."/>
            <person name="Ando A."/>
            <person name="Song Q."/>
            <person name="De L."/>
            <person name="Hulse-Kemp A."/>
            <person name="Ding M."/>
            <person name="Ye W."/>
            <person name="Kirkbride R."/>
            <person name="Jenkins J."/>
            <person name="Plott C."/>
            <person name="Lovell J."/>
            <person name="Lin Y.-M."/>
            <person name="Vaughn R."/>
            <person name="Liu B."/>
            <person name="Li W."/>
            <person name="Simpson S."/>
            <person name="Scheffler B."/>
            <person name="Saski C."/>
            <person name="Grover C."/>
            <person name="Hu G."/>
            <person name="Conover J."/>
            <person name="Carlson J."/>
            <person name="Shu S."/>
            <person name="Boston L."/>
            <person name="Williams M."/>
            <person name="Peterson D."/>
            <person name="Mcgee K."/>
            <person name="Jones D."/>
            <person name="Wendel J."/>
            <person name="Stelly D."/>
            <person name="Grimwood J."/>
            <person name="Schmutz J."/>
        </authorList>
    </citation>
    <scope>NUCLEOTIDE SEQUENCE [LARGE SCALE GENOMIC DNA]</scope>
    <source>
        <strain evidence="2">7179.01</strain>
    </source>
</reference>
<evidence type="ECO:0000313" key="2">
    <source>
        <dbReference type="EMBL" id="TYI01937.1"/>
    </source>
</evidence>
<keyword evidence="3" id="KW-1185">Reference proteome</keyword>
<evidence type="ECO:0000313" key="3">
    <source>
        <dbReference type="Proteomes" id="UP000322667"/>
    </source>
</evidence>
<dbReference type="EMBL" id="CM017620">
    <property type="protein sequence ID" value="TYI01936.1"/>
    <property type="molecule type" value="Genomic_DNA"/>
</dbReference>
<dbReference type="EMBL" id="CM017620">
    <property type="protein sequence ID" value="TYI01938.1"/>
    <property type="molecule type" value="Genomic_DNA"/>
</dbReference>
<accession>A0A5D2ND22</accession>
<organism evidence="2 3">
    <name type="scientific">Gossypium tomentosum</name>
    <name type="common">Hawaiian cotton</name>
    <name type="synonym">Gossypium sandvicense</name>
    <dbReference type="NCBI Taxonomy" id="34277"/>
    <lineage>
        <taxon>Eukaryota</taxon>
        <taxon>Viridiplantae</taxon>
        <taxon>Streptophyta</taxon>
        <taxon>Embryophyta</taxon>
        <taxon>Tracheophyta</taxon>
        <taxon>Spermatophyta</taxon>
        <taxon>Magnoliopsida</taxon>
        <taxon>eudicotyledons</taxon>
        <taxon>Gunneridae</taxon>
        <taxon>Pentapetalae</taxon>
        <taxon>rosids</taxon>
        <taxon>malvids</taxon>
        <taxon>Malvales</taxon>
        <taxon>Malvaceae</taxon>
        <taxon>Malvoideae</taxon>
        <taxon>Gossypium</taxon>
    </lineage>
</organism>
<evidence type="ECO:0000256" key="1">
    <source>
        <dbReference type="SAM" id="Phobius"/>
    </source>
</evidence>
<keyword evidence="1" id="KW-0472">Membrane</keyword>
<dbReference type="AlphaFoldDB" id="A0A5D2ND22"/>
<name>A0A5D2ND22_GOSTO</name>
<feature type="transmembrane region" description="Helical" evidence="1">
    <location>
        <begin position="64"/>
        <end position="82"/>
    </location>
</feature>
<keyword evidence="1" id="KW-0812">Transmembrane</keyword>
<dbReference type="EMBL" id="CM017620">
    <property type="protein sequence ID" value="TYI01937.1"/>
    <property type="molecule type" value="Genomic_DNA"/>
</dbReference>
<sequence length="126" mass="14552">MFSQELDKGCDPFAMRGEKKRQIKPQFLEICENSEAANGSVVHIHGVCLLEQNIDPRKLKRPDVFSLLFFNLPIYFLFFSISQRCCVGHFKSFLCSEINSQEASTFGKQGEGVFKFNFNRRQTKCK</sequence>
<protein>
    <submittedName>
        <fullName evidence="2">Uncharacterized protein</fullName>
    </submittedName>
</protein>